<proteinExistence type="predicted"/>
<sequence>MHSRLALLGAFALALASSLSFAAADITYLQNGLDLRGQCLGAEGEHVAMNKCDKSPSQQWVTVRGDIPGYFKLQTVAGGQAACLSASTTTGTDAIHMAPCGKGKDQQWILKGGVPRMMFTNRATGNERCLQAVQTGFKLSTCERSEPGHFWRGSWEPTM</sequence>
<evidence type="ECO:0000313" key="3">
    <source>
        <dbReference type="EMBL" id="QJE01275.1"/>
    </source>
</evidence>
<dbReference type="AlphaFoldDB" id="A0A7Z2VY89"/>
<dbReference type="SUPFAM" id="SSF50370">
    <property type="entry name" value="Ricin B-like lectins"/>
    <property type="match status" value="1"/>
</dbReference>
<dbReference type="InterPro" id="IPR000772">
    <property type="entry name" value="Ricin_B_lectin"/>
</dbReference>
<keyword evidence="1" id="KW-0732">Signal</keyword>
<accession>A0A7Z2VY89</accession>
<reference evidence="3 4" key="1">
    <citation type="submission" date="2020-04" db="EMBL/GenBank/DDBJ databases">
        <title>Genome sequencing of novel species.</title>
        <authorList>
            <person name="Heo J."/>
            <person name="Kim S.-J."/>
            <person name="Kim J.-S."/>
            <person name="Hong S.-B."/>
            <person name="Kwon S.-W."/>
        </authorList>
    </citation>
    <scope>NUCLEOTIDE SEQUENCE [LARGE SCALE GENOMIC DNA]</scope>
    <source>
        <strain evidence="3 4">GN2-R2</strain>
    </source>
</reference>
<feature type="signal peptide" evidence="1">
    <location>
        <begin position="1"/>
        <end position="22"/>
    </location>
</feature>
<organism evidence="3 4">
    <name type="scientific">Massilia forsythiae</name>
    <dbReference type="NCBI Taxonomy" id="2728020"/>
    <lineage>
        <taxon>Bacteria</taxon>
        <taxon>Pseudomonadati</taxon>
        <taxon>Pseudomonadota</taxon>
        <taxon>Betaproteobacteria</taxon>
        <taxon>Burkholderiales</taxon>
        <taxon>Oxalobacteraceae</taxon>
        <taxon>Telluria group</taxon>
        <taxon>Massilia</taxon>
    </lineage>
</organism>
<gene>
    <name evidence="3" type="ORF">HH212_15550</name>
</gene>
<dbReference type="KEGG" id="mfy:HH212_15550"/>
<dbReference type="RefSeq" id="WP_170203302.1">
    <property type="nucleotide sequence ID" value="NZ_CP051685.1"/>
</dbReference>
<evidence type="ECO:0000256" key="1">
    <source>
        <dbReference type="SAM" id="SignalP"/>
    </source>
</evidence>
<feature type="chain" id="PRO_5030645760" evidence="1">
    <location>
        <begin position="23"/>
        <end position="159"/>
    </location>
</feature>
<dbReference type="EMBL" id="CP051685">
    <property type="protein sequence ID" value="QJE01275.1"/>
    <property type="molecule type" value="Genomic_DNA"/>
</dbReference>
<evidence type="ECO:0000259" key="2">
    <source>
        <dbReference type="Pfam" id="PF14200"/>
    </source>
</evidence>
<dbReference type="Proteomes" id="UP000502415">
    <property type="component" value="Chromosome"/>
</dbReference>
<dbReference type="PROSITE" id="PS50231">
    <property type="entry name" value="RICIN_B_LECTIN"/>
    <property type="match status" value="1"/>
</dbReference>
<keyword evidence="4" id="KW-1185">Reference proteome</keyword>
<dbReference type="Gene3D" id="2.80.10.50">
    <property type="match status" value="1"/>
</dbReference>
<evidence type="ECO:0000313" key="4">
    <source>
        <dbReference type="Proteomes" id="UP000502415"/>
    </source>
</evidence>
<protein>
    <submittedName>
        <fullName evidence="3">RICIN domain-containing protein</fullName>
    </submittedName>
</protein>
<dbReference type="InterPro" id="IPR035992">
    <property type="entry name" value="Ricin_B-like_lectins"/>
</dbReference>
<dbReference type="Pfam" id="PF14200">
    <property type="entry name" value="RicinB_lectin_2"/>
    <property type="match status" value="1"/>
</dbReference>
<name>A0A7Z2VY89_9BURK</name>
<feature type="domain" description="Ricin B lectin" evidence="2">
    <location>
        <begin position="57"/>
        <end position="131"/>
    </location>
</feature>